<protein>
    <submittedName>
        <fullName evidence="1">WD40-repeat-containing domain protein</fullName>
    </submittedName>
</protein>
<evidence type="ECO:0000313" key="1">
    <source>
        <dbReference type="EMBL" id="KAK9239948.1"/>
    </source>
</evidence>
<name>A0ACC3T7U0_LIPKO</name>
<evidence type="ECO:0000313" key="2">
    <source>
        <dbReference type="Proteomes" id="UP001433508"/>
    </source>
</evidence>
<keyword evidence="2" id="KW-1185">Reference proteome</keyword>
<sequence length="860" mass="94156">MAVTVKHISIGANRMPGAASTSPDGSGLVAFTADRYIALWRPEDDTHGIRILLKGHCEPVCAVLFIRPGLIASGSSDGVVKIWRISSEGNEFNYICAATLQYHSRAVNAIACTPDSNHLIVAGGDGKISIWRVEDITDPVVQPQQTIQLDPGYFPLCLAVDTVNAITGEPAIILAIGATSPRIQIYVSQETEQPQFMKTVTLKGHEDWVHGLAFKHFKGSDDSDVLYLASGSQDRYIRLWKIVSMSHYQKTNEGSSLSMSDPLLSNTIYRFFLTPEPEMELQDDCSSDLYISSPLSRPSSRQTTNANREDNRSEYAIVFDALLMGHDDWIFSLAWHPNPKDMRLLSASADSTLMIWTPDEASGIWASHARLGDLSIKGASSATGSSGGFWVALWDQKLEPGWIATIGKSGGWRVWTAANETQRWAPKGAITGHAREATGLAWAPGGDYLLTTSLDQTTRLLAEWKPPGSRDARGWHEFARPQVHGYDMITITSLSSTKFVSAGDEKVLRVFEMPRSVATLLKNLCGFNPWKSMKADDVELPDAASVPSLGLSNKAIATSSASHNQDDNDDQNGTETDTSSSVFVDALSAPPLESHLQRHTLFAEIDKLYGHGYEISSAAVSNSGKLLATTCRANNATHAVIRLFDTTTWHEIRPPLAEAHSLTITGVRFSHDDRYLLSVGRDRLFVVWELSEEGEREAIGYYEMHYKAVKGHTRIIWDGAWAPPGLANGGLDYVFATASRDKTVKIWTRGGAKSWAPVLVQKFEDAVTAIDFSPSLVSRGTQALLAVGLDNGRIFVYSLSAGGDGILKMEQLVALDQTFTPSLRISRISWRPQLTQTADALYDIAVASDDSSVRIYSLSM</sequence>
<proteinExistence type="predicted"/>
<comment type="caution">
    <text evidence="1">The sequence shown here is derived from an EMBL/GenBank/DDBJ whole genome shotgun (WGS) entry which is preliminary data.</text>
</comment>
<dbReference type="Proteomes" id="UP001433508">
    <property type="component" value="Unassembled WGS sequence"/>
</dbReference>
<gene>
    <name evidence="1" type="ORF">V1525DRAFT_371306</name>
</gene>
<organism evidence="1 2">
    <name type="scientific">Lipomyces kononenkoae</name>
    <name type="common">Yeast</name>
    <dbReference type="NCBI Taxonomy" id="34357"/>
    <lineage>
        <taxon>Eukaryota</taxon>
        <taxon>Fungi</taxon>
        <taxon>Dikarya</taxon>
        <taxon>Ascomycota</taxon>
        <taxon>Saccharomycotina</taxon>
        <taxon>Lipomycetes</taxon>
        <taxon>Lipomycetales</taxon>
        <taxon>Lipomycetaceae</taxon>
        <taxon>Lipomyces</taxon>
    </lineage>
</organism>
<accession>A0ACC3T7U0</accession>
<dbReference type="EMBL" id="MU971342">
    <property type="protein sequence ID" value="KAK9239948.1"/>
    <property type="molecule type" value="Genomic_DNA"/>
</dbReference>
<reference evidence="2" key="1">
    <citation type="journal article" date="2024" name="Front. Bioeng. Biotechnol.">
        <title>Genome-scale model development and genomic sequencing of the oleaginous clade Lipomyces.</title>
        <authorList>
            <person name="Czajka J.J."/>
            <person name="Han Y."/>
            <person name="Kim J."/>
            <person name="Mondo S.J."/>
            <person name="Hofstad B.A."/>
            <person name="Robles A."/>
            <person name="Haridas S."/>
            <person name="Riley R."/>
            <person name="LaButti K."/>
            <person name="Pangilinan J."/>
            <person name="Andreopoulos W."/>
            <person name="Lipzen A."/>
            <person name="Yan J."/>
            <person name="Wang M."/>
            <person name="Ng V."/>
            <person name="Grigoriev I.V."/>
            <person name="Spatafora J.W."/>
            <person name="Magnuson J.K."/>
            <person name="Baker S.E."/>
            <person name="Pomraning K.R."/>
        </authorList>
    </citation>
    <scope>NUCLEOTIDE SEQUENCE [LARGE SCALE GENOMIC DNA]</scope>
    <source>
        <strain evidence="2">CBS 7786</strain>
    </source>
</reference>